<protein>
    <submittedName>
        <fullName evidence="3">Response regulator receiver protein</fullName>
    </submittedName>
</protein>
<dbReference type="PANTHER" id="PTHR44520">
    <property type="entry name" value="RESPONSE REGULATOR RCP1-RELATED"/>
    <property type="match status" value="1"/>
</dbReference>
<evidence type="ECO:0000256" key="1">
    <source>
        <dbReference type="PROSITE-ProRule" id="PRU00169"/>
    </source>
</evidence>
<evidence type="ECO:0000313" key="4">
    <source>
        <dbReference type="Proteomes" id="UP000002028"/>
    </source>
</evidence>
<dbReference type="InterPro" id="IPR001789">
    <property type="entry name" value="Sig_transdc_resp-reg_receiver"/>
</dbReference>
<proteinExistence type="predicted"/>
<gene>
    <name evidence="3" type="ordered locus">Slin_7056</name>
</gene>
<dbReference type="SUPFAM" id="SSF52172">
    <property type="entry name" value="CheY-like"/>
    <property type="match status" value="1"/>
</dbReference>
<evidence type="ECO:0000313" key="3">
    <source>
        <dbReference type="EMBL" id="ADB42999.1"/>
    </source>
</evidence>
<dbReference type="HOGENOM" id="CLU_000445_69_17_10"/>
<keyword evidence="1" id="KW-0597">Phosphoprotein</keyword>
<dbReference type="RefSeq" id="WP_012931476.1">
    <property type="nucleotide sequence ID" value="NC_013737.1"/>
</dbReference>
<dbReference type="Proteomes" id="UP000002028">
    <property type="component" value="Plasmid pSLIN07"/>
</dbReference>
<dbReference type="InterPro" id="IPR052893">
    <property type="entry name" value="TCS_response_regulator"/>
</dbReference>
<name>D2QW17_SPILD</name>
<accession>D2QW17</accession>
<dbReference type="SMART" id="SM00448">
    <property type="entry name" value="REC"/>
    <property type="match status" value="1"/>
</dbReference>
<geneLocation type="plasmid" evidence="3 4">
    <name>pSLIN07</name>
</geneLocation>
<dbReference type="PANTHER" id="PTHR44520:SF2">
    <property type="entry name" value="RESPONSE REGULATOR RCP1"/>
    <property type="match status" value="1"/>
</dbReference>
<dbReference type="Pfam" id="PF00072">
    <property type="entry name" value="Response_reg"/>
    <property type="match status" value="1"/>
</dbReference>
<evidence type="ECO:0000259" key="2">
    <source>
        <dbReference type="PROSITE" id="PS50110"/>
    </source>
</evidence>
<keyword evidence="3" id="KW-0614">Plasmid</keyword>
<dbReference type="GO" id="GO:0000160">
    <property type="term" value="P:phosphorelay signal transduction system"/>
    <property type="evidence" value="ECO:0007669"/>
    <property type="project" value="InterPro"/>
</dbReference>
<dbReference type="Gene3D" id="3.40.50.2300">
    <property type="match status" value="1"/>
</dbReference>
<dbReference type="InterPro" id="IPR011006">
    <property type="entry name" value="CheY-like_superfamily"/>
</dbReference>
<dbReference type="CDD" id="cd17557">
    <property type="entry name" value="REC_Rcp-like"/>
    <property type="match status" value="1"/>
</dbReference>
<dbReference type="KEGG" id="sli:Slin_7056"/>
<dbReference type="PROSITE" id="PS50110">
    <property type="entry name" value="RESPONSE_REGULATORY"/>
    <property type="match status" value="1"/>
</dbReference>
<keyword evidence="4" id="KW-1185">Reference proteome</keyword>
<feature type="modified residue" description="4-aspartylphosphate" evidence="1">
    <location>
        <position position="59"/>
    </location>
</feature>
<dbReference type="AlphaFoldDB" id="D2QW17"/>
<reference evidence="3 4" key="1">
    <citation type="journal article" date="2010" name="Stand. Genomic Sci.">
        <title>Complete genome sequence of Spirosoma linguale type strain (1).</title>
        <authorList>
            <person name="Lail K."/>
            <person name="Sikorski J."/>
            <person name="Saunders E."/>
            <person name="Lapidus A."/>
            <person name="Glavina Del Rio T."/>
            <person name="Copeland A."/>
            <person name="Tice H."/>
            <person name="Cheng J.-F."/>
            <person name="Lucas S."/>
            <person name="Nolan M."/>
            <person name="Bruce D."/>
            <person name="Goodwin L."/>
            <person name="Pitluck S."/>
            <person name="Ivanova N."/>
            <person name="Mavromatis K."/>
            <person name="Ovchinnikova G."/>
            <person name="Pati A."/>
            <person name="Chen A."/>
            <person name="Palaniappan K."/>
            <person name="Land M."/>
            <person name="Hauser L."/>
            <person name="Chang Y.-J."/>
            <person name="Jeffries C.D."/>
            <person name="Chain P."/>
            <person name="Brettin T."/>
            <person name="Detter J.C."/>
            <person name="Schuetze A."/>
            <person name="Rohde M."/>
            <person name="Tindall B.J."/>
            <person name="Goeker M."/>
            <person name="Bristow J."/>
            <person name="Eisen J.A."/>
            <person name="Markowitz V."/>
            <person name="Hugenholtz P."/>
            <person name="Kyrpides N.C."/>
            <person name="Klenk H.-P."/>
            <person name="Chen F."/>
        </authorList>
    </citation>
    <scope>NUCLEOTIDE SEQUENCE [LARGE SCALE GENOMIC DNA]</scope>
    <source>
        <strain evidence="4">ATCC 33905 / DSM 74 / LMG 10896 / Claus 1</strain>
    </source>
</reference>
<feature type="domain" description="Response regulatory" evidence="2">
    <location>
        <begin position="6"/>
        <end position="126"/>
    </location>
</feature>
<sequence length="132" mass="14932">MENAPTVWIVDDDEDDQLMIETAFQEVIFPLAIKQLSDGDELLPQLEKAPSLPKLILLDLNMQRMNGFDVLAELRTVPAYRKLPVVILTTSDNEDDKRKSLALGANGFLTKPCSLRAVISMLRRLVSEWHLN</sequence>
<organism evidence="3 4">
    <name type="scientific">Spirosoma linguale (strain ATCC 33905 / DSM 74 / LMG 10896 / Claus 1)</name>
    <dbReference type="NCBI Taxonomy" id="504472"/>
    <lineage>
        <taxon>Bacteria</taxon>
        <taxon>Pseudomonadati</taxon>
        <taxon>Bacteroidota</taxon>
        <taxon>Cytophagia</taxon>
        <taxon>Cytophagales</taxon>
        <taxon>Cytophagaceae</taxon>
        <taxon>Spirosoma</taxon>
    </lineage>
</organism>
<dbReference type="EMBL" id="CP001776">
    <property type="protein sequence ID" value="ADB42999.1"/>
    <property type="molecule type" value="Genomic_DNA"/>
</dbReference>